<organism evidence="11 12">
    <name type="scientific">Raphidocelis subcapitata</name>
    <dbReference type="NCBI Taxonomy" id="307507"/>
    <lineage>
        <taxon>Eukaryota</taxon>
        <taxon>Viridiplantae</taxon>
        <taxon>Chlorophyta</taxon>
        <taxon>core chlorophytes</taxon>
        <taxon>Chlorophyceae</taxon>
        <taxon>CS clade</taxon>
        <taxon>Sphaeropleales</taxon>
        <taxon>Selenastraceae</taxon>
        <taxon>Raphidocelis</taxon>
    </lineage>
</organism>
<dbReference type="GO" id="GO:0046872">
    <property type="term" value="F:metal ion binding"/>
    <property type="evidence" value="ECO:0007669"/>
    <property type="project" value="UniProtKB-KW"/>
</dbReference>
<feature type="compositionally biased region" description="Gly residues" evidence="7">
    <location>
        <begin position="240"/>
        <end position="250"/>
    </location>
</feature>
<dbReference type="GO" id="GO:0005739">
    <property type="term" value="C:mitochondrion"/>
    <property type="evidence" value="ECO:0007669"/>
    <property type="project" value="TreeGrafter"/>
</dbReference>
<dbReference type="PANTHER" id="PTHR43690:SF18">
    <property type="entry name" value="INSULIN-DEGRADING ENZYME-RELATED"/>
    <property type="match status" value="1"/>
</dbReference>
<dbReference type="GO" id="GO:0005829">
    <property type="term" value="C:cytosol"/>
    <property type="evidence" value="ECO:0007669"/>
    <property type="project" value="TreeGrafter"/>
</dbReference>
<feature type="region of interest" description="Disordered" evidence="7">
    <location>
        <begin position="231"/>
        <end position="277"/>
    </location>
</feature>
<evidence type="ECO:0000256" key="7">
    <source>
        <dbReference type="SAM" id="MobiDB-lite"/>
    </source>
</evidence>
<dbReference type="Pfam" id="PF16187">
    <property type="entry name" value="Peptidase_M16_M"/>
    <property type="match status" value="2"/>
</dbReference>
<keyword evidence="5" id="KW-0862">Zinc</keyword>
<dbReference type="InParanoid" id="A0A2V0PC86"/>
<evidence type="ECO:0000256" key="2">
    <source>
        <dbReference type="ARBA" id="ARBA00022670"/>
    </source>
</evidence>
<dbReference type="InterPro" id="IPR032632">
    <property type="entry name" value="Peptidase_M16_M"/>
</dbReference>
<protein>
    <submittedName>
        <fullName evidence="11">Insulin-degrading-like metalloprotease</fullName>
    </submittedName>
</protein>
<proteinExistence type="inferred from homology"/>
<feature type="domain" description="Peptidase M16 middle/third" evidence="9">
    <location>
        <begin position="622"/>
        <end position="812"/>
    </location>
</feature>
<evidence type="ECO:0000256" key="5">
    <source>
        <dbReference type="ARBA" id="ARBA00022833"/>
    </source>
</evidence>
<feature type="region of interest" description="Disordered" evidence="7">
    <location>
        <begin position="520"/>
        <end position="545"/>
    </location>
</feature>
<dbReference type="PANTHER" id="PTHR43690">
    <property type="entry name" value="NARDILYSIN"/>
    <property type="match status" value="1"/>
</dbReference>
<keyword evidence="2 11" id="KW-0645">Protease</keyword>
<dbReference type="InterPro" id="IPR011249">
    <property type="entry name" value="Metalloenz_LuxS/M16"/>
</dbReference>
<evidence type="ECO:0000259" key="8">
    <source>
        <dbReference type="Pfam" id="PF00675"/>
    </source>
</evidence>
<evidence type="ECO:0000256" key="4">
    <source>
        <dbReference type="ARBA" id="ARBA00022801"/>
    </source>
</evidence>
<name>A0A2V0PC86_9CHLO</name>
<keyword evidence="12" id="KW-1185">Reference proteome</keyword>
<dbReference type="OrthoDB" id="952271at2759"/>
<comment type="caution">
    <text evidence="11">The sequence shown here is derived from an EMBL/GenBank/DDBJ whole genome shotgun (WGS) entry which is preliminary data.</text>
</comment>
<evidence type="ECO:0000313" key="12">
    <source>
        <dbReference type="Proteomes" id="UP000247498"/>
    </source>
</evidence>
<feature type="domain" description="Peptidase M16 middle/third" evidence="9">
    <location>
        <begin position="421"/>
        <end position="514"/>
    </location>
</feature>
<dbReference type="InterPro" id="IPR011765">
    <property type="entry name" value="Pept_M16_N"/>
</dbReference>
<evidence type="ECO:0000256" key="6">
    <source>
        <dbReference type="ARBA" id="ARBA00023049"/>
    </source>
</evidence>
<dbReference type="AlphaFoldDB" id="A0A2V0PC86"/>
<feature type="compositionally biased region" description="Low complexity" evidence="7">
    <location>
        <begin position="251"/>
        <end position="260"/>
    </location>
</feature>
<evidence type="ECO:0000259" key="9">
    <source>
        <dbReference type="Pfam" id="PF16187"/>
    </source>
</evidence>
<dbReference type="Pfam" id="PF22456">
    <property type="entry name" value="PqqF-like_C_4"/>
    <property type="match status" value="1"/>
</dbReference>
<evidence type="ECO:0000256" key="1">
    <source>
        <dbReference type="ARBA" id="ARBA00007261"/>
    </source>
</evidence>
<keyword evidence="3" id="KW-0479">Metal-binding</keyword>
<feature type="domain" description="Peptidase M16 N-terminal" evidence="8">
    <location>
        <begin position="31"/>
        <end position="163"/>
    </location>
</feature>
<dbReference type="GO" id="GO:0004222">
    <property type="term" value="F:metalloendopeptidase activity"/>
    <property type="evidence" value="ECO:0007669"/>
    <property type="project" value="InterPro"/>
</dbReference>
<keyword evidence="6 11" id="KW-0482">Metalloprotease</keyword>
<accession>A0A2V0PC86</accession>
<feature type="domain" description="Coenzyme PQQ synthesis protein F-like C-terminal lobe" evidence="10">
    <location>
        <begin position="973"/>
        <end position="1068"/>
    </location>
</feature>
<keyword evidence="4" id="KW-0378">Hydrolase</keyword>
<feature type="region of interest" description="Disordered" evidence="7">
    <location>
        <begin position="584"/>
        <end position="631"/>
    </location>
</feature>
<evidence type="ECO:0000313" key="11">
    <source>
        <dbReference type="EMBL" id="GBF97149.1"/>
    </source>
</evidence>
<feature type="compositionally biased region" description="Low complexity" evidence="7">
    <location>
        <begin position="589"/>
        <end position="616"/>
    </location>
</feature>
<gene>
    <name evidence="11" type="ORF">Rsub_10336</name>
</gene>
<dbReference type="SUPFAM" id="SSF63411">
    <property type="entry name" value="LuxS/MPP-like metallohydrolase"/>
    <property type="match status" value="4"/>
</dbReference>
<comment type="similarity">
    <text evidence="1">Belongs to the peptidase M16 family.</text>
</comment>
<dbReference type="PROSITE" id="PS00143">
    <property type="entry name" value="INSULINASE"/>
    <property type="match status" value="1"/>
</dbReference>
<evidence type="ECO:0000259" key="10">
    <source>
        <dbReference type="Pfam" id="PF22456"/>
    </source>
</evidence>
<dbReference type="Gene3D" id="3.30.830.10">
    <property type="entry name" value="Metalloenzyme, LuxS/M16 peptidase-like"/>
    <property type="match status" value="4"/>
</dbReference>
<evidence type="ECO:0000256" key="3">
    <source>
        <dbReference type="ARBA" id="ARBA00022723"/>
    </source>
</evidence>
<reference evidence="11 12" key="1">
    <citation type="journal article" date="2018" name="Sci. Rep.">
        <title>Raphidocelis subcapitata (=Pseudokirchneriella subcapitata) provides an insight into genome evolution and environmental adaptations in the Sphaeropleales.</title>
        <authorList>
            <person name="Suzuki S."/>
            <person name="Yamaguchi H."/>
            <person name="Nakajima N."/>
            <person name="Kawachi M."/>
        </authorList>
    </citation>
    <scope>NUCLEOTIDE SEQUENCE [LARGE SCALE GENOMIC DNA]</scope>
    <source>
        <strain evidence="11 12">NIES-35</strain>
    </source>
</reference>
<dbReference type="STRING" id="307507.A0A2V0PC86"/>
<dbReference type="InterPro" id="IPR054734">
    <property type="entry name" value="PqqF-like_C_4"/>
</dbReference>
<sequence>MGDPGPGAVVTPRADARVYKAFTLDNGVRAVVIQDRDAAFAAACANVQCGYFDDPPALPGLAHFLEHAVHLGSRRFPDEREYKQFLAQHGGGSNASTNMVHTQYHLKVAAAHLPGALARMGAMLSAPLLEAEPAGREVENVHAEYSRNTNSDARKILQLRRSLGRAPLSKFSTGSIATLRDAPAEAGVDVAAALRALWGRAYIGPAATVAVLGPQAPEALEAAVREAFADMPAAPHDGGDGGGGGGGGVWEAGSGAAEPGSGDGDGGGGNGGGGGGPPSRYGALAVYGEEQRGALVRVAPMRELRTLEVQWFVPYGVLSEPSKPWRVAGHVLGHESYGSAAHLLKRQGLIQSLSAGMGEEVRLGRGFFFWRLELQLTEAGEGAVPHVLGTLARAVRLLRTASTEQLRAAHSEAAELASLRFDWRDASEPLAAVKDAAFNLHYYPAPRILSGPALLGDFDEAALRRLLAVLEPAGAQVLWASRRWAGLTSSKERWYGASYSLGPLEAEMSEAIQSYPGADAAVPRGGGGRAASEAGCSGGGGGGGGDEEMADAAAAVAGADARSPAGAAAGAGAAAAGLAAAPRSISDPGATTGQGQQQLKGRGQAGQEQQQQQSAPGPWPPAAGELHLPAPGWGLPRDLSLRAPRAEGARDWRAAPEVVWEEAGLCCWHALDTGFGLPKAHVRLHLVTPSAYETPAAAVATRLLLRIAEDVLLPEAYVADLAGSAAALEALQTGVRVALCGYPDVLPQLLRRALDAIAGVTEQQVAERFATMAGRMRQALVNWHNNNPGQHAEYAAEHALQARHHHTDALLSALSAATPADVLRAARRLGTGDCHCDMLCYGNLSSDEARALASDARRALGAPRGLHGCVWSAVRGRAVDLSPCVWPPASPAWLGAPLAAAREAAAAGAAFPGAAAAWVGGGRALEGGRRGVAVTYLPENPNPANKNHALYYYLQVGPDDPSQQALLDAFVQASSRRCFHALRTQQRLGYSVSLHANTVCRVLGLAVRVQSPEAPPALLAARVSEWLAAFRGELEGLADEEVENHKRALCERYLEPPKSLRDAALRAWRPIERRTLDWARRQAKADAAARITKADLTAFFDRHLSPASPGYRLLCTQIWGGGAPAAGAAGGAAEEAAAAAVAAAEGAPPVSFAFEVAGSQLAAFKASQPLWLAPAVARPATAVVAVAAVSSPAAAL</sequence>
<feature type="compositionally biased region" description="Gly residues" evidence="7">
    <location>
        <begin position="261"/>
        <end position="277"/>
    </location>
</feature>
<dbReference type="InterPro" id="IPR050626">
    <property type="entry name" value="Peptidase_M16"/>
</dbReference>
<dbReference type="EMBL" id="BDRX01000093">
    <property type="protein sequence ID" value="GBF97149.1"/>
    <property type="molecule type" value="Genomic_DNA"/>
</dbReference>
<dbReference type="Proteomes" id="UP000247498">
    <property type="component" value="Unassembled WGS sequence"/>
</dbReference>
<dbReference type="GO" id="GO:0051603">
    <property type="term" value="P:proteolysis involved in protein catabolic process"/>
    <property type="evidence" value="ECO:0007669"/>
    <property type="project" value="TreeGrafter"/>
</dbReference>
<dbReference type="GO" id="GO:0043171">
    <property type="term" value="P:peptide catabolic process"/>
    <property type="evidence" value="ECO:0007669"/>
    <property type="project" value="TreeGrafter"/>
</dbReference>
<dbReference type="InterPro" id="IPR001431">
    <property type="entry name" value="Pept_M16_Zn_BS"/>
</dbReference>
<dbReference type="Pfam" id="PF00675">
    <property type="entry name" value="Peptidase_M16"/>
    <property type="match status" value="1"/>
</dbReference>